<organism evidence="4 5">
    <name type="scientific">Maricaulis maris</name>
    <dbReference type="NCBI Taxonomy" id="74318"/>
    <lineage>
        <taxon>Bacteria</taxon>
        <taxon>Pseudomonadati</taxon>
        <taxon>Pseudomonadota</taxon>
        <taxon>Alphaproteobacteria</taxon>
        <taxon>Maricaulales</taxon>
        <taxon>Maricaulaceae</taxon>
        <taxon>Maricaulis</taxon>
    </lineage>
</organism>
<reference evidence="4 5" key="1">
    <citation type="submission" date="2018-10" db="EMBL/GenBank/DDBJ databases">
        <title>Genomic Encyclopedia of Type Strains, Phase IV (KMG-IV): sequencing the most valuable type-strain genomes for metagenomic binning, comparative biology and taxonomic classification.</title>
        <authorList>
            <person name="Goeker M."/>
        </authorList>
    </citation>
    <scope>NUCLEOTIDE SEQUENCE [LARGE SCALE GENOMIC DNA]</scope>
    <source>
        <strain evidence="4 5">DSM 4734</strain>
    </source>
</reference>
<sequence length="496" mass="52863">MRLQADRIADLPTGIARPTYDRSQPVGIVHLGLGAFHRAHQAVCFDALMAAGETGWMICGASLRSPRVAGQLNPQDGLYTCQIRDADGERRQIIGAIRDVLVAPDDPAALVAAMAHPDTALVTLTVTEKGYLLDPQSGALMLEAPEIRADLADSARPCSVPGLLVAALAARRMAGLPPFTTLSCDNIPDNGRRTRQAVLAFAHALDPDLAGWIETEAAFPSSMVDRIVPATTAADIDALEASLGYRDEAMVKTEGFTQWVVEDWFSDRRPPLETVGVEMTDDVAAWERIKLRLLNGSHSTLAYLGALAGHRFVHEAMAAPGFDALVNAIWDEAQPTLDAPAGFDAAAYRAALVQRFANPALEHSLVQIAMDGSQKLPQRLLATLRDRLAVGLASPAICLAIAAWMRWQTGVDEQGRAYDVDDPLADRTRDALARAGADPAAQVQALLAIEPVFGRDLARRPDVVAALTDALAGLLDRGAARCVAAGLARPVQPADA</sequence>
<evidence type="ECO:0000259" key="2">
    <source>
        <dbReference type="Pfam" id="PF01232"/>
    </source>
</evidence>
<dbReference type="AlphaFoldDB" id="A0A495D3P9"/>
<evidence type="ECO:0000313" key="5">
    <source>
        <dbReference type="Proteomes" id="UP000273675"/>
    </source>
</evidence>
<dbReference type="InterPro" id="IPR036291">
    <property type="entry name" value="NAD(P)-bd_dom_sf"/>
</dbReference>
<feature type="domain" description="Mannitol dehydrogenase C-terminal" evidence="3">
    <location>
        <begin position="282"/>
        <end position="472"/>
    </location>
</feature>
<dbReference type="InterPro" id="IPR013131">
    <property type="entry name" value="Mannitol_DH_N"/>
</dbReference>
<dbReference type="RefSeq" id="WP_121211054.1">
    <property type="nucleotide sequence ID" value="NZ_RBIM01000004.1"/>
</dbReference>
<protein>
    <submittedName>
        <fullName evidence="4">Fructuronate reductase</fullName>
    </submittedName>
</protein>
<name>A0A495D3P9_9PROT</name>
<dbReference type="InterPro" id="IPR050988">
    <property type="entry name" value="Mannitol_DH/Oxidoreductase"/>
</dbReference>
<dbReference type="Pfam" id="PF08125">
    <property type="entry name" value="Mannitol_dh_C"/>
    <property type="match status" value="1"/>
</dbReference>
<dbReference type="Gene3D" id="3.40.50.720">
    <property type="entry name" value="NAD(P)-binding Rossmann-like Domain"/>
    <property type="match status" value="1"/>
</dbReference>
<dbReference type="OrthoDB" id="271711at2"/>
<accession>A0A495D3P9</accession>
<dbReference type="Gene3D" id="1.10.1040.10">
    <property type="entry name" value="N-(1-d-carboxylethyl)-l-norvaline Dehydrogenase, domain 2"/>
    <property type="match status" value="1"/>
</dbReference>
<keyword evidence="1" id="KW-0560">Oxidoreductase</keyword>
<dbReference type="PRINTS" id="PR00084">
    <property type="entry name" value="MTLDHDRGNASE"/>
</dbReference>
<dbReference type="SUPFAM" id="SSF51735">
    <property type="entry name" value="NAD(P)-binding Rossmann-fold domains"/>
    <property type="match status" value="1"/>
</dbReference>
<gene>
    <name evidence="4" type="ORF">C7435_1842</name>
</gene>
<dbReference type="InterPro" id="IPR013118">
    <property type="entry name" value="Mannitol_DH_C"/>
</dbReference>
<dbReference type="Pfam" id="PF01232">
    <property type="entry name" value="Mannitol_dh"/>
    <property type="match status" value="1"/>
</dbReference>
<feature type="domain" description="Mannitol dehydrogenase N-terminal" evidence="2">
    <location>
        <begin position="27"/>
        <end position="273"/>
    </location>
</feature>
<evidence type="ECO:0000259" key="3">
    <source>
        <dbReference type="Pfam" id="PF08125"/>
    </source>
</evidence>
<dbReference type="Proteomes" id="UP000273675">
    <property type="component" value="Unassembled WGS sequence"/>
</dbReference>
<dbReference type="InterPro" id="IPR013328">
    <property type="entry name" value="6PGD_dom2"/>
</dbReference>
<proteinExistence type="predicted"/>
<comment type="caution">
    <text evidence="4">The sequence shown here is derived from an EMBL/GenBank/DDBJ whole genome shotgun (WGS) entry which is preliminary data.</text>
</comment>
<evidence type="ECO:0000313" key="4">
    <source>
        <dbReference type="EMBL" id="RKQ96512.1"/>
    </source>
</evidence>
<dbReference type="EMBL" id="RBIM01000004">
    <property type="protein sequence ID" value="RKQ96512.1"/>
    <property type="molecule type" value="Genomic_DNA"/>
</dbReference>
<dbReference type="GO" id="GO:0016616">
    <property type="term" value="F:oxidoreductase activity, acting on the CH-OH group of donors, NAD or NADP as acceptor"/>
    <property type="evidence" value="ECO:0007669"/>
    <property type="project" value="TreeGrafter"/>
</dbReference>
<dbReference type="PANTHER" id="PTHR43362">
    <property type="entry name" value="MANNITOL DEHYDROGENASE DSF1-RELATED"/>
    <property type="match status" value="1"/>
</dbReference>
<dbReference type="InterPro" id="IPR000669">
    <property type="entry name" value="Mannitol_DH"/>
</dbReference>
<evidence type="ECO:0000256" key="1">
    <source>
        <dbReference type="ARBA" id="ARBA00023002"/>
    </source>
</evidence>
<dbReference type="PANTHER" id="PTHR43362:SF1">
    <property type="entry name" value="MANNITOL DEHYDROGENASE 2-RELATED"/>
    <property type="match status" value="1"/>
</dbReference>
<dbReference type="SUPFAM" id="SSF48179">
    <property type="entry name" value="6-phosphogluconate dehydrogenase C-terminal domain-like"/>
    <property type="match status" value="1"/>
</dbReference>
<dbReference type="InterPro" id="IPR008927">
    <property type="entry name" value="6-PGluconate_DH-like_C_sf"/>
</dbReference>